<organism evidence="1 2">
    <name type="scientific">Hoylesella saccharolytica F0055</name>
    <dbReference type="NCBI Taxonomy" id="1127699"/>
    <lineage>
        <taxon>Bacteria</taxon>
        <taxon>Pseudomonadati</taxon>
        <taxon>Bacteroidota</taxon>
        <taxon>Bacteroidia</taxon>
        <taxon>Bacteroidales</taxon>
        <taxon>Prevotellaceae</taxon>
        <taxon>Hoylesella</taxon>
    </lineage>
</organism>
<proteinExistence type="predicted"/>
<reference evidence="1 2" key="1">
    <citation type="submission" date="2012-05" db="EMBL/GenBank/DDBJ databases">
        <authorList>
            <person name="Weinstock G."/>
            <person name="Sodergren E."/>
            <person name="Lobos E.A."/>
            <person name="Fulton L."/>
            <person name="Fulton R."/>
            <person name="Courtney L."/>
            <person name="Fronick C."/>
            <person name="O'Laughlin M."/>
            <person name="Godfrey J."/>
            <person name="Wilson R.M."/>
            <person name="Miner T."/>
            <person name="Farmer C."/>
            <person name="Delehaunty K."/>
            <person name="Cordes M."/>
            <person name="Minx P."/>
            <person name="Tomlinson C."/>
            <person name="Chen J."/>
            <person name="Wollam A."/>
            <person name="Pepin K.H."/>
            <person name="Bhonagiri V."/>
            <person name="Zhang X."/>
            <person name="Suruliraj S."/>
            <person name="Warren W."/>
            <person name="Mitreva M."/>
            <person name="Mardis E.R."/>
            <person name="Wilson R.K."/>
        </authorList>
    </citation>
    <scope>NUCLEOTIDE SEQUENCE [LARGE SCALE GENOMIC DNA]</scope>
    <source>
        <strain evidence="1 2">F0055</strain>
    </source>
</reference>
<name>L1NG59_9BACT</name>
<dbReference type="HOGENOM" id="CLU_3139267_0_0_10"/>
<dbReference type="AlphaFoldDB" id="L1NG59"/>
<comment type="caution">
    <text evidence="1">The sequence shown here is derived from an EMBL/GenBank/DDBJ whole genome shotgun (WGS) entry which is preliminary data.</text>
</comment>
<keyword evidence="2" id="KW-1185">Reference proteome</keyword>
<protein>
    <submittedName>
        <fullName evidence="1">Uncharacterized protein</fullName>
    </submittedName>
</protein>
<accession>L1NG59</accession>
<gene>
    <name evidence="1" type="ORF">HMPREF9151_00797</name>
</gene>
<dbReference type="Proteomes" id="UP000010433">
    <property type="component" value="Unassembled WGS sequence"/>
</dbReference>
<dbReference type="EMBL" id="AMEP01000055">
    <property type="protein sequence ID" value="EKY02353.1"/>
    <property type="molecule type" value="Genomic_DNA"/>
</dbReference>
<sequence length="49" mass="5844">MFFRSQKHSFCILKTMLLSSKTYAFAIPNLCFLILNTDFMLFQCSFFTF</sequence>
<evidence type="ECO:0000313" key="1">
    <source>
        <dbReference type="EMBL" id="EKY02353.1"/>
    </source>
</evidence>
<evidence type="ECO:0000313" key="2">
    <source>
        <dbReference type="Proteomes" id="UP000010433"/>
    </source>
</evidence>